<comment type="catalytic activity">
    <reaction evidence="12">
        <text>a hydroperoxide + [thioredoxin]-dithiol = an alcohol + [thioredoxin]-disulfide + H2O</text>
        <dbReference type="Rhea" id="RHEA:62620"/>
        <dbReference type="Rhea" id="RHEA-COMP:10698"/>
        <dbReference type="Rhea" id="RHEA-COMP:10700"/>
        <dbReference type="ChEBI" id="CHEBI:15377"/>
        <dbReference type="ChEBI" id="CHEBI:29950"/>
        <dbReference type="ChEBI" id="CHEBI:30879"/>
        <dbReference type="ChEBI" id="CHEBI:35924"/>
        <dbReference type="ChEBI" id="CHEBI:50058"/>
        <dbReference type="EC" id="1.11.1.24"/>
    </reaction>
</comment>
<reference evidence="15" key="1">
    <citation type="submission" date="2009-07" db="EMBL/GenBank/DDBJ databases">
        <title>Complete sequence of chromosome of Methylovorus sp. SIP3-4.</title>
        <authorList>
            <person name="Lucas S."/>
            <person name="Copeland A."/>
            <person name="Lapidus A."/>
            <person name="Glavina del Rio T."/>
            <person name="Tice H."/>
            <person name="Bruce D."/>
            <person name="Goodwin L."/>
            <person name="Pitluck S."/>
            <person name="Clum A."/>
            <person name="Larimer F."/>
            <person name="Land M."/>
            <person name="Hauser L."/>
            <person name="Kyrpides N."/>
            <person name="Mikhailova N."/>
            <person name="Kayluzhnaya M."/>
            <person name="Chistoserdova L."/>
        </authorList>
    </citation>
    <scope>NUCLEOTIDE SEQUENCE [LARGE SCALE GENOMIC DNA]</scope>
    <source>
        <strain evidence="15">SIP3-4</strain>
    </source>
</reference>
<dbReference type="SUPFAM" id="SSF52833">
    <property type="entry name" value="Thioredoxin-like"/>
    <property type="match status" value="1"/>
</dbReference>
<reference evidence="14 15" key="2">
    <citation type="journal article" date="2011" name="J. Bacteriol.">
        <title>Genomes of three methylotrophs from a single niche uncover genetic and metabolic divergence of Methylophilaceae.</title>
        <authorList>
            <person name="Lapidus A."/>
            <person name="Clum A."/>
            <person name="Labutti K."/>
            <person name="Kaluzhnaya M.G."/>
            <person name="Lim S."/>
            <person name="Beck D.A."/>
            <person name="Glavina Del Rio T."/>
            <person name="Nolan M."/>
            <person name="Mavromatis K."/>
            <person name="Huntemann M."/>
            <person name="Lucas S."/>
            <person name="Lidstrom M.E."/>
            <person name="Ivanova N."/>
            <person name="Chistoserdova L."/>
        </authorList>
    </citation>
    <scope>NUCLEOTIDE SEQUENCE [LARGE SCALE GENOMIC DNA]</scope>
    <source>
        <strain evidence="14 15">SIP3-4</strain>
    </source>
</reference>
<dbReference type="InterPro" id="IPR013766">
    <property type="entry name" value="Thioredoxin_domain"/>
</dbReference>
<keyword evidence="6" id="KW-0560">Oxidoreductase</keyword>
<organism evidence="14 15">
    <name type="scientific">Methylovorus glucosotrophus (strain SIP3-4)</name>
    <dbReference type="NCBI Taxonomy" id="582744"/>
    <lineage>
        <taxon>Bacteria</taxon>
        <taxon>Pseudomonadati</taxon>
        <taxon>Pseudomonadota</taxon>
        <taxon>Betaproteobacteria</taxon>
        <taxon>Nitrosomonadales</taxon>
        <taxon>Methylophilaceae</taxon>
        <taxon>Methylovorus</taxon>
    </lineage>
</organism>
<dbReference type="InterPro" id="IPR050924">
    <property type="entry name" value="Peroxiredoxin_BCP/PrxQ"/>
</dbReference>
<evidence type="ECO:0000313" key="14">
    <source>
        <dbReference type="EMBL" id="ACT50285.1"/>
    </source>
</evidence>
<dbReference type="GO" id="GO:0008379">
    <property type="term" value="F:thioredoxin peroxidase activity"/>
    <property type="evidence" value="ECO:0007669"/>
    <property type="project" value="TreeGrafter"/>
</dbReference>
<sequence length="188" mass="20799" precursor="true">MMNIFVPRALTMKILLASAFVFLGFLLYRSFAMASPLPQVGQAAPHFSLTGIKGDVHGLNDYQGSWLVLYFYPKDDTPGCTKEACSFRDDMVQLEKLGAKIVGISVDDAESHSKFAKKYNLPFPLLSDTDGKVAASYGALTNLGIIKIAKRYTFLINPQGQIAKVYQSVDTSRHSQEIIDDLRQLSAR</sequence>
<dbReference type="Proteomes" id="UP000002743">
    <property type="component" value="Chromosome"/>
</dbReference>
<evidence type="ECO:0000259" key="13">
    <source>
        <dbReference type="PROSITE" id="PS51352"/>
    </source>
</evidence>
<comment type="function">
    <text evidence="1">Thiol-specific peroxidase that catalyzes the reduction of hydrogen peroxide and organic hydroperoxides to water and alcohols, respectively. Plays a role in cell protection against oxidative stress by detoxifying peroxides and as sensor of hydrogen peroxide-mediated signaling events.</text>
</comment>
<dbReference type="PANTHER" id="PTHR42801:SF4">
    <property type="entry name" value="AHPC_TSA FAMILY PROTEIN"/>
    <property type="match status" value="1"/>
</dbReference>
<dbReference type="InterPro" id="IPR036249">
    <property type="entry name" value="Thioredoxin-like_sf"/>
</dbReference>
<keyword evidence="4" id="KW-0575">Peroxidase</keyword>
<dbReference type="Gene3D" id="3.40.30.10">
    <property type="entry name" value="Glutaredoxin"/>
    <property type="match status" value="1"/>
</dbReference>
<evidence type="ECO:0000256" key="6">
    <source>
        <dbReference type="ARBA" id="ARBA00023002"/>
    </source>
</evidence>
<dbReference type="AlphaFoldDB" id="C6XCL0"/>
<gene>
    <name evidence="14" type="ordered locus">Msip34_1038</name>
</gene>
<dbReference type="STRING" id="582744.Msip34_1038"/>
<dbReference type="HOGENOM" id="CLU_042529_14_2_4"/>
<dbReference type="PANTHER" id="PTHR42801">
    <property type="entry name" value="THIOREDOXIN-DEPENDENT PEROXIDE REDUCTASE"/>
    <property type="match status" value="1"/>
</dbReference>
<dbReference type="GO" id="GO:0034599">
    <property type="term" value="P:cellular response to oxidative stress"/>
    <property type="evidence" value="ECO:0007669"/>
    <property type="project" value="TreeGrafter"/>
</dbReference>
<dbReference type="Pfam" id="PF00578">
    <property type="entry name" value="AhpC-TSA"/>
    <property type="match status" value="1"/>
</dbReference>
<proteinExistence type="inferred from homology"/>
<protein>
    <recommendedName>
        <fullName evidence="3">thioredoxin-dependent peroxiredoxin</fullName>
        <ecNumber evidence="3">1.11.1.24</ecNumber>
    </recommendedName>
    <alternativeName>
        <fullName evidence="9">Thioredoxin peroxidase</fullName>
    </alternativeName>
    <alternativeName>
        <fullName evidence="11">Thioredoxin-dependent peroxiredoxin Bcp</fullName>
    </alternativeName>
</protein>
<keyword evidence="8" id="KW-0676">Redox-active center</keyword>
<name>C6XCL0_METGS</name>
<evidence type="ECO:0000256" key="4">
    <source>
        <dbReference type="ARBA" id="ARBA00022559"/>
    </source>
</evidence>
<dbReference type="RefSeq" id="WP_015829807.1">
    <property type="nucleotide sequence ID" value="NC_012969.1"/>
</dbReference>
<feature type="domain" description="Thioredoxin" evidence="13">
    <location>
        <begin position="38"/>
        <end position="187"/>
    </location>
</feature>
<dbReference type="OrthoDB" id="9812811at2"/>
<evidence type="ECO:0000313" key="15">
    <source>
        <dbReference type="Proteomes" id="UP000002743"/>
    </source>
</evidence>
<dbReference type="EMBL" id="CP001674">
    <property type="protein sequence ID" value="ACT50285.1"/>
    <property type="molecule type" value="Genomic_DNA"/>
</dbReference>
<keyword evidence="7" id="KW-1015">Disulfide bond</keyword>
<dbReference type="KEGG" id="mei:Msip34_1038"/>
<comment type="similarity">
    <text evidence="10">Belongs to the peroxiredoxin family. BCP/PrxQ subfamily.</text>
</comment>
<dbReference type="CDD" id="cd03017">
    <property type="entry name" value="PRX_BCP"/>
    <property type="match status" value="1"/>
</dbReference>
<evidence type="ECO:0000256" key="8">
    <source>
        <dbReference type="ARBA" id="ARBA00023284"/>
    </source>
</evidence>
<dbReference type="eggNOG" id="COG1225">
    <property type="taxonomic scope" value="Bacteria"/>
</dbReference>
<dbReference type="InterPro" id="IPR000866">
    <property type="entry name" value="AhpC/TSA"/>
</dbReference>
<comment type="subunit">
    <text evidence="2">Monomer.</text>
</comment>
<accession>C6XCL0</accession>
<dbReference type="EC" id="1.11.1.24" evidence="3"/>
<keyword evidence="15" id="KW-1185">Reference proteome</keyword>
<evidence type="ECO:0000256" key="10">
    <source>
        <dbReference type="ARBA" id="ARBA00038489"/>
    </source>
</evidence>
<evidence type="ECO:0000256" key="3">
    <source>
        <dbReference type="ARBA" id="ARBA00013017"/>
    </source>
</evidence>
<evidence type="ECO:0000256" key="7">
    <source>
        <dbReference type="ARBA" id="ARBA00023157"/>
    </source>
</evidence>
<evidence type="ECO:0000256" key="2">
    <source>
        <dbReference type="ARBA" id="ARBA00011245"/>
    </source>
</evidence>
<evidence type="ECO:0000256" key="5">
    <source>
        <dbReference type="ARBA" id="ARBA00022862"/>
    </source>
</evidence>
<dbReference type="GO" id="GO:0045454">
    <property type="term" value="P:cell redox homeostasis"/>
    <property type="evidence" value="ECO:0007669"/>
    <property type="project" value="TreeGrafter"/>
</dbReference>
<evidence type="ECO:0000256" key="9">
    <source>
        <dbReference type="ARBA" id="ARBA00032824"/>
    </source>
</evidence>
<evidence type="ECO:0000256" key="12">
    <source>
        <dbReference type="ARBA" id="ARBA00049091"/>
    </source>
</evidence>
<evidence type="ECO:0000256" key="1">
    <source>
        <dbReference type="ARBA" id="ARBA00003330"/>
    </source>
</evidence>
<keyword evidence="5" id="KW-0049">Antioxidant</keyword>
<dbReference type="FunFam" id="3.40.30.10:FF:000007">
    <property type="entry name" value="Thioredoxin-dependent thiol peroxidase"/>
    <property type="match status" value="1"/>
</dbReference>
<dbReference type="PROSITE" id="PS51352">
    <property type="entry name" value="THIOREDOXIN_2"/>
    <property type="match status" value="1"/>
</dbReference>
<evidence type="ECO:0000256" key="11">
    <source>
        <dbReference type="ARBA" id="ARBA00042639"/>
    </source>
</evidence>
<dbReference type="GO" id="GO:0005737">
    <property type="term" value="C:cytoplasm"/>
    <property type="evidence" value="ECO:0007669"/>
    <property type="project" value="TreeGrafter"/>
</dbReference>